<dbReference type="InterPro" id="IPR006626">
    <property type="entry name" value="PbH1"/>
</dbReference>
<evidence type="ECO:0000256" key="1">
    <source>
        <dbReference type="ARBA" id="ARBA00008834"/>
    </source>
</evidence>
<comment type="similarity">
    <text evidence="1 4">Belongs to the glycosyl hydrolase 28 family.</text>
</comment>
<dbReference type="STRING" id="84029.CROST_32890"/>
<dbReference type="KEGG" id="crw:CROST_001180"/>
<dbReference type="GO" id="GO:0004650">
    <property type="term" value="F:polygalacturonase activity"/>
    <property type="evidence" value="ECO:0007669"/>
    <property type="project" value="InterPro"/>
</dbReference>
<dbReference type="SUPFAM" id="SSF49265">
    <property type="entry name" value="Fibronectin type III"/>
    <property type="match status" value="1"/>
</dbReference>
<accession>A0A1S8MAC0</accession>
<evidence type="ECO:0000256" key="2">
    <source>
        <dbReference type="ARBA" id="ARBA00022801"/>
    </source>
</evidence>
<dbReference type="GO" id="GO:0033917">
    <property type="term" value="F:exo-poly-alpha-galacturonosidase activity"/>
    <property type="evidence" value="ECO:0007669"/>
    <property type="project" value="UniProtKB-EC"/>
</dbReference>
<dbReference type="GO" id="GO:0005975">
    <property type="term" value="P:carbohydrate metabolic process"/>
    <property type="evidence" value="ECO:0007669"/>
    <property type="project" value="InterPro"/>
</dbReference>
<dbReference type="Gene3D" id="2.60.40.10">
    <property type="entry name" value="Immunoglobulins"/>
    <property type="match status" value="1"/>
</dbReference>
<dbReference type="PANTHER" id="PTHR31339">
    <property type="entry name" value="PECTIN LYASE-RELATED"/>
    <property type="match status" value="1"/>
</dbReference>
<dbReference type="InterPro" id="IPR012334">
    <property type="entry name" value="Pectin_lyas_fold"/>
</dbReference>
<evidence type="ECO:0000313" key="5">
    <source>
        <dbReference type="EMBL" id="URZ09447.1"/>
    </source>
</evidence>
<dbReference type="InterPro" id="IPR003961">
    <property type="entry name" value="FN3_dom"/>
</dbReference>
<keyword evidence="6" id="KW-1185">Reference proteome</keyword>
<dbReference type="Proteomes" id="UP000190951">
    <property type="component" value="Chromosome"/>
</dbReference>
<dbReference type="InterPro" id="IPR036116">
    <property type="entry name" value="FN3_sf"/>
</dbReference>
<organism evidence="5 6">
    <name type="scientific">Clostridium felsineum</name>
    <dbReference type="NCBI Taxonomy" id="36839"/>
    <lineage>
        <taxon>Bacteria</taxon>
        <taxon>Bacillati</taxon>
        <taxon>Bacillota</taxon>
        <taxon>Clostridia</taxon>
        <taxon>Eubacteriales</taxon>
        <taxon>Clostridiaceae</taxon>
        <taxon>Clostridium</taxon>
    </lineage>
</organism>
<evidence type="ECO:0000313" key="6">
    <source>
        <dbReference type="Proteomes" id="UP000190951"/>
    </source>
</evidence>
<proteinExistence type="inferred from homology"/>
<protein>
    <submittedName>
        <fullName evidence="5">Exo-poly-alpha-D-galacturonosidase</fullName>
        <ecNumber evidence="5">3.2.1.82</ecNumber>
    </submittedName>
</protein>
<keyword evidence="3 4" id="KW-0326">Glycosidase</keyword>
<dbReference type="CDD" id="cd00063">
    <property type="entry name" value="FN3"/>
    <property type="match status" value="1"/>
</dbReference>
<keyword evidence="2 4" id="KW-0378">Hydrolase</keyword>
<dbReference type="PANTHER" id="PTHR31339:SF9">
    <property type="entry name" value="PLASMIN AND FIBRONECTIN-BINDING PROTEIN A"/>
    <property type="match status" value="1"/>
</dbReference>
<dbReference type="Pfam" id="PF00295">
    <property type="entry name" value="Glyco_hydro_28"/>
    <property type="match status" value="1"/>
</dbReference>
<evidence type="ECO:0000256" key="4">
    <source>
        <dbReference type="RuleBase" id="RU361169"/>
    </source>
</evidence>
<dbReference type="EC" id="3.2.1.82" evidence="5"/>
<dbReference type="InterPro" id="IPR013783">
    <property type="entry name" value="Ig-like_fold"/>
</dbReference>
<sequence length="532" mass="57479">MNNKRLKSILVASMFLFSMTAFTNIKANASVVMNQPKSLEVPTLGYTDTQVTLIWDKPADYSNVASYDVYKDGKFVANTTNLNYTVTGLNPSTKYKFTIKAKLKDNTESKESKIVEQRTAKDAQIFDVTKYGAVGDGKTLNTDKIQAAINACTDGGIVVIPQGTFLSGALNLKSNMSLRIDGTLLGSDNPDDYAFTSKRFPYYSTNNYMGLINAYTENYGSISNVKVYGSGTVSGGSYNGGKLTTLGQIQTNLKGDKGRSDLITAKGVNGFYLGGLTLINPSEHTIFVSYSKKITVDGISAKTYGIHNADGIDIATSQHTNIFNSYFDNGDDCINLNAGYGQDAVNDPNSADSYLRIFDCTTKRGHGGVVFGSYTGAWIKDVSVEDCDFNGTNIGLRFKTSKEIGGGAKNVVVRDVTMENIVNDAISFDSNYGLTQVDKPAAVPGYFKNVNISNVTCKGAGGYGIWANALPSQYNSNIQLNNINLDSCKNGASINYLKNSVFNNVTFTNSGVNPWTSSNTTNVKYINCSPQN</sequence>
<dbReference type="Gene3D" id="2.160.20.10">
    <property type="entry name" value="Single-stranded right-handed beta-helix, Pectin lyase-like"/>
    <property type="match status" value="1"/>
</dbReference>
<dbReference type="Pfam" id="PF00041">
    <property type="entry name" value="fn3"/>
    <property type="match status" value="1"/>
</dbReference>
<evidence type="ECO:0000256" key="3">
    <source>
        <dbReference type="ARBA" id="ARBA00023295"/>
    </source>
</evidence>
<reference evidence="5 6" key="1">
    <citation type="submission" date="2022-04" db="EMBL/GenBank/DDBJ databases">
        <title>Genome sequence of C. roseum typestrain.</title>
        <authorList>
            <person name="Poehlein A."/>
            <person name="Schoch T."/>
            <person name="Duerre P."/>
            <person name="Daniel R."/>
        </authorList>
    </citation>
    <scope>NUCLEOTIDE SEQUENCE [LARGE SCALE GENOMIC DNA]</scope>
    <source>
        <strain evidence="5 6">DSM 7320</strain>
    </source>
</reference>
<dbReference type="InterPro" id="IPR051801">
    <property type="entry name" value="GH28_Enzymes"/>
</dbReference>
<dbReference type="PROSITE" id="PS50853">
    <property type="entry name" value="FN3"/>
    <property type="match status" value="1"/>
</dbReference>
<gene>
    <name evidence="5" type="primary">pehX_1</name>
    <name evidence="5" type="ORF">CROST_001180</name>
</gene>
<dbReference type="InterPro" id="IPR000743">
    <property type="entry name" value="Glyco_hydro_28"/>
</dbReference>
<dbReference type="RefSeq" id="WP_077833559.1">
    <property type="nucleotide sequence ID" value="NZ_CP096983.1"/>
</dbReference>
<name>A0A1S8MAC0_9CLOT</name>
<dbReference type="EMBL" id="CP096983">
    <property type="protein sequence ID" value="URZ09447.1"/>
    <property type="molecule type" value="Genomic_DNA"/>
</dbReference>
<dbReference type="SMART" id="SM00710">
    <property type="entry name" value="PbH1"/>
    <property type="match status" value="7"/>
</dbReference>
<dbReference type="InterPro" id="IPR011050">
    <property type="entry name" value="Pectin_lyase_fold/virulence"/>
</dbReference>
<dbReference type="SUPFAM" id="SSF51126">
    <property type="entry name" value="Pectin lyase-like"/>
    <property type="match status" value="1"/>
</dbReference>
<dbReference type="AlphaFoldDB" id="A0A1S8MAC0"/>
<dbReference type="SMART" id="SM00060">
    <property type="entry name" value="FN3"/>
    <property type="match status" value="1"/>
</dbReference>